<gene>
    <name evidence="2" type="ORF">Taro_026940</name>
</gene>
<sequence length="63" mass="7103">MYLFKSPMVHPEKKGKTWTAPVIAAARYAAITGVSRPHRRGQNRDGIPRRETMSNAPMRPIAE</sequence>
<keyword evidence="3" id="KW-1185">Reference proteome</keyword>
<proteinExistence type="predicted"/>
<dbReference type="AlphaFoldDB" id="A0A843VGM1"/>
<evidence type="ECO:0000313" key="3">
    <source>
        <dbReference type="Proteomes" id="UP000652761"/>
    </source>
</evidence>
<feature type="region of interest" description="Disordered" evidence="1">
    <location>
        <begin position="34"/>
        <end position="63"/>
    </location>
</feature>
<accession>A0A843VGM1</accession>
<dbReference type="EMBL" id="NMUH01001655">
    <property type="protein sequence ID" value="MQL94286.1"/>
    <property type="molecule type" value="Genomic_DNA"/>
</dbReference>
<dbReference type="Proteomes" id="UP000652761">
    <property type="component" value="Unassembled WGS sequence"/>
</dbReference>
<feature type="compositionally biased region" description="Basic and acidic residues" evidence="1">
    <location>
        <begin position="42"/>
        <end position="52"/>
    </location>
</feature>
<reference evidence="2" key="1">
    <citation type="submission" date="2017-07" db="EMBL/GenBank/DDBJ databases">
        <title>Taro Niue Genome Assembly and Annotation.</title>
        <authorList>
            <person name="Atibalentja N."/>
            <person name="Keating K."/>
            <person name="Fields C.J."/>
        </authorList>
    </citation>
    <scope>NUCLEOTIDE SEQUENCE</scope>
    <source>
        <strain evidence="2">Niue_2</strain>
        <tissue evidence="2">Leaf</tissue>
    </source>
</reference>
<comment type="caution">
    <text evidence="2">The sequence shown here is derived from an EMBL/GenBank/DDBJ whole genome shotgun (WGS) entry which is preliminary data.</text>
</comment>
<organism evidence="2 3">
    <name type="scientific">Colocasia esculenta</name>
    <name type="common">Wild taro</name>
    <name type="synonym">Arum esculentum</name>
    <dbReference type="NCBI Taxonomy" id="4460"/>
    <lineage>
        <taxon>Eukaryota</taxon>
        <taxon>Viridiplantae</taxon>
        <taxon>Streptophyta</taxon>
        <taxon>Embryophyta</taxon>
        <taxon>Tracheophyta</taxon>
        <taxon>Spermatophyta</taxon>
        <taxon>Magnoliopsida</taxon>
        <taxon>Liliopsida</taxon>
        <taxon>Araceae</taxon>
        <taxon>Aroideae</taxon>
        <taxon>Colocasieae</taxon>
        <taxon>Colocasia</taxon>
    </lineage>
</organism>
<protein>
    <submittedName>
        <fullName evidence="2">Uncharacterized protein</fullName>
    </submittedName>
</protein>
<evidence type="ECO:0000256" key="1">
    <source>
        <dbReference type="SAM" id="MobiDB-lite"/>
    </source>
</evidence>
<name>A0A843VGM1_COLES</name>
<evidence type="ECO:0000313" key="2">
    <source>
        <dbReference type="EMBL" id="MQL94286.1"/>
    </source>
</evidence>